<evidence type="ECO:0000313" key="1">
    <source>
        <dbReference type="EMBL" id="KAL1493615.1"/>
    </source>
</evidence>
<proteinExistence type="predicted"/>
<dbReference type="AlphaFoldDB" id="A0ABD1EIW8"/>
<organism evidence="1 2">
    <name type="scientific">Hypothenemus hampei</name>
    <name type="common">Coffee berry borer</name>
    <dbReference type="NCBI Taxonomy" id="57062"/>
    <lineage>
        <taxon>Eukaryota</taxon>
        <taxon>Metazoa</taxon>
        <taxon>Ecdysozoa</taxon>
        <taxon>Arthropoda</taxon>
        <taxon>Hexapoda</taxon>
        <taxon>Insecta</taxon>
        <taxon>Pterygota</taxon>
        <taxon>Neoptera</taxon>
        <taxon>Endopterygota</taxon>
        <taxon>Coleoptera</taxon>
        <taxon>Polyphaga</taxon>
        <taxon>Cucujiformia</taxon>
        <taxon>Curculionidae</taxon>
        <taxon>Scolytinae</taxon>
        <taxon>Hypothenemus</taxon>
    </lineage>
</organism>
<sequence length="146" mass="16545">MDKEALLAQLKESWVEFDLTKYDIGVEDESITTILAGKTDEIIQFIESQLKINIVLYHFIISKSLSHLALSTEESSIAGLQSKKKHSISTSGWEDIDCQSLENHSRDDYKALLELLHTCRLPAKETKFKKPGTMSHASGYRKRCIS</sequence>
<protein>
    <submittedName>
        <fullName evidence="1">Uncharacterized protein</fullName>
    </submittedName>
</protein>
<keyword evidence="2" id="KW-1185">Reference proteome</keyword>
<dbReference type="EMBL" id="JBDJPC010000007">
    <property type="protein sequence ID" value="KAL1493615.1"/>
    <property type="molecule type" value="Genomic_DNA"/>
</dbReference>
<reference evidence="1 2" key="1">
    <citation type="submission" date="2024-05" db="EMBL/GenBank/DDBJ databases">
        <title>Genetic variation in Jamaican populations of the coffee berry borer (Hypothenemus hampei).</title>
        <authorList>
            <person name="Errbii M."/>
            <person name="Myrie A."/>
        </authorList>
    </citation>
    <scope>NUCLEOTIDE SEQUENCE [LARGE SCALE GENOMIC DNA]</scope>
    <source>
        <strain evidence="1">JA-Hopewell-2020-01-JO</strain>
        <tissue evidence="1">Whole body</tissue>
    </source>
</reference>
<gene>
    <name evidence="1" type="ORF">ABEB36_009315</name>
</gene>
<name>A0ABD1EIW8_HYPHA</name>
<evidence type="ECO:0000313" key="2">
    <source>
        <dbReference type="Proteomes" id="UP001566132"/>
    </source>
</evidence>
<comment type="caution">
    <text evidence="1">The sequence shown here is derived from an EMBL/GenBank/DDBJ whole genome shotgun (WGS) entry which is preliminary data.</text>
</comment>
<dbReference type="Proteomes" id="UP001566132">
    <property type="component" value="Unassembled WGS sequence"/>
</dbReference>
<accession>A0ABD1EIW8</accession>